<feature type="transmembrane region" description="Helical" evidence="2">
    <location>
        <begin position="211"/>
        <end position="228"/>
    </location>
</feature>
<dbReference type="GO" id="GO:0009103">
    <property type="term" value="P:lipopolysaccharide biosynthetic process"/>
    <property type="evidence" value="ECO:0007669"/>
    <property type="project" value="TreeGrafter"/>
</dbReference>
<feature type="transmembrane region" description="Helical" evidence="2">
    <location>
        <begin position="91"/>
        <end position="111"/>
    </location>
</feature>
<keyword evidence="4" id="KW-0012">Acyltransferase</keyword>
<feature type="transmembrane region" description="Helical" evidence="2">
    <location>
        <begin position="352"/>
        <end position="372"/>
    </location>
</feature>
<comment type="caution">
    <text evidence="4">The sequence shown here is derived from an EMBL/GenBank/DDBJ whole genome shotgun (WGS) entry which is preliminary data.</text>
</comment>
<dbReference type="AlphaFoldDB" id="A0A5D4FUY6"/>
<keyword evidence="2" id="KW-0472">Membrane</keyword>
<gene>
    <name evidence="4" type="ORF">FYJ87_02265</name>
</gene>
<feature type="region of interest" description="Disordered" evidence="1">
    <location>
        <begin position="1"/>
        <end position="45"/>
    </location>
</feature>
<keyword evidence="2" id="KW-1133">Transmembrane helix</keyword>
<feature type="transmembrane region" description="Helical" evidence="2">
    <location>
        <begin position="279"/>
        <end position="299"/>
    </location>
</feature>
<dbReference type="InterPro" id="IPR002656">
    <property type="entry name" value="Acyl_transf_3_dom"/>
</dbReference>
<accession>A0A5D4FUY6</accession>
<dbReference type="Proteomes" id="UP000324726">
    <property type="component" value="Unassembled WGS sequence"/>
</dbReference>
<evidence type="ECO:0000256" key="2">
    <source>
        <dbReference type="SAM" id="Phobius"/>
    </source>
</evidence>
<feature type="transmembrane region" description="Helical" evidence="2">
    <location>
        <begin position="132"/>
        <end position="153"/>
    </location>
</feature>
<organism evidence="4 5">
    <name type="scientific">Corynebacterium urealyticum</name>
    <dbReference type="NCBI Taxonomy" id="43771"/>
    <lineage>
        <taxon>Bacteria</taxon>
        <taxon>Bacillati</taxon>
        <taxon>Actinomycetota</taxon>
        <taxon>Actinomycetes</taxon>
        <taxon>Mycobacteriales</taxon>
        <taxon>Corynebacteriaceae</taxon>
        <taxon>Corynebacterium</taxon>
    </lineage>
</organism>
<dbReference type="PANTHER" id="PTHR23028">
    <property type="entry name" value="ACETYLTRANSFERASE"/>
    <property type="match status" value="1"/>
</dbReference>
<keyword evidence="4" id="KW-0808">Transferase</keyword>
<evidence type="ECO:0000256" key="1">
    <source>
        <dbReference type="SAM" id="MobiDB-lite"/>
    </source>
</evidence>
<sequence length="430" mass="46492">MRSASASEKASETGPSAPSATSSSATSGAPTTSSSGTVAPSGIGSVPTTAHPKTPFLPSLEGLRAIACSGIIITHVAFQTGTDTGSLINQIMARTDFFVPVFFALSGFLLWRRQHVQFRNRRGVASYYVKRLGRIMPAAWVMMLFVFLFLPVADNPSAKQIVENLLMAQVYFADGLVGGMTHLWSLSVELTFYLVLPLIALLIGKQPRWRRVLVIAALGLISYYWAFLPPFTGELEPGRVNPHTMPPAFAAWFAIGFLSAEAEAWVLGNPERSRRLVAALYRLRPLFWLIALAALVVAAMDGPQGLVQATPAEFARRTIYGTVFAAALITPYALAPRSAFLESAPMQALGRWSYAIFLWHIAILSVVFPLLGVPMFSGNHVHTVIVMIATFVLTVPVAALSYALVEEPARVGINKMWAKYTASTTASSAS</sequence>
<dbReference type="GO" id="GO:0016747">
    <property type="term" value="F:acyltransferase activity, transferring groups other than amino-acyl groups"/>
    <property type="evidence" value="ECO:0007669"/>
    <property type="project" value="InterPro"/>
</dbReference>
<feature type="transmembrane region" description="Helical" evidence="2">
    <location>
        <begin position="319"/>
        <end position="340"/>
    </location>
</feature>
<evidence type="ECO:0000313" key="4">
    <source>
        <dbReference type="EMBL" id="TYR19843.1"/>
    </source>
</evidence>
<evidence type="ECO:0000259" key="3">
    <source>
        <dbReference type="Pfam" id="PF01757"/>
    </source>
</evidence>
<feature type="transmembrane region" description="Helical" evidence="2">
    <location>
        <begin position="248"/>
        <end position="267"/>
    </location>
</feature>
<keyword evidence="2" id="KW-0812">Transmembrane</keyword>
<dbReference type="GO" id="GO:0016020">
    <property type="term" value="C:membrane"/>
    <property type="evidence" value="ECO:0007669"/>
    <property type="project" value="TreeGrafter"/>
</dbReference>
<reference evidence="4 5" key="1">
    <citation type="submission" date="2019-08" db="EMBL/GenBank/DDBJ databases">
        <title>Draft genome of C. urealyticum strain VH4248.</title>
        <authorList>
            <person name="Navas J."/>
        </authorList>
    </citation>
    <scope>NUCLEOTIDE SEQUENCE [LARGE SCALE GENOMIC DNA]</scope>
    <source>
        <strain evidence="4 5">VH4248</strain>
    </source>
</reference>
<feature type="domain" description="Acyltransferase 3" evidence="3">
    <location>
        <begin position="58"/>
        <end position="397"/>
    </location>
</feature>
<dbReference type="Pfam" id="PF01757">
    <property type="entry name" value="Acyl_transf_3"/>
    <property type="match status" value="1"/>
</dbReference>
<feature type="transmembrane region" description="Helical" evidence="2">
    <location>
        <begin position="384"/>
        <end position="405"/>
    </location>
</feature>
<dbReference type="InterPro" id="IPR050879">
    <property type="entry name" value="Acyltransferase_3"/>
</dbReference>
<feature type="transmembrane region" description="Helical" evidence="2">
    <location>
        <begin position="62"/>
        <end position="79"/>
    </location>
</feature>
<dbReference type="EMBL" id="VSZI01000001">
    <property type="protein sequence ID" value="TYR19843.1"/>
    <property type="molecule type" value="Genomic_DNA"/>
</dbReference>
<name>A0A5D4FUY6_9CORY</name>
<feature type="transmembrane region" description="Helical" evidence="2">
    <location>
        <begin position="183"/>
        <end position="204"/>
    </location>
</feature>
<feature type="compositionally biased region" description="Low complexity" evidence="1">
    <location>
        <begin position="12"/>
        <end position="42"/>
    </location>
</feature>
<proteinExistence type="predicted"/>
<protein>
    <submittedName>
        <fullName evidence="4">Acyltransferase</fullName>
    </submittedName>
</protein>
<evidence type="ECO:0000313" key="5">
    <source>
        <dbReference type="Proteomes" id="UP000324726"/>
    </source>
</evidence>
<dbReference type="PANTHER" id="PTHR23028:SF53">
    <property type="entry name" value="ACYL_TRANSF_3 DOMAIN-CONTAINING PROTEIN"/>
    <property type="match status" value="1"/>
</dbReference>